<keyword evidence="5" id="KW-1185">Reference proteome</keyword>
<dbReference type="Proteomes" id="UP000199352">
    <property type="component" value="Unassembled WGS sequence"/>
</dbReference>
<dbReference type="CDD" id="cd00685">
    <property type="entry name" value="Trans_IPPS_HT"/>
    <property type="match status" value="1"/>
</dbReference>
<dbReference type="GO" id="GO:0004659">
    <property type="term" value="F:prenyltransferase activity"/>
    <property type="evidence" value="ECO:0007669"/>
    <property type="project" value="InterPro"/>
</dbReference>
<dbReference type="Gene3D" id="1.10.600.10">
    <property type="entry name" value="Farnesyl Diphosphate Synthase"/>
    <property type="match status" value="1"/>
</dbReference>
<dbReference type="PANTHER" id="PTHR12001">
    <property type="entry name" value="GERANYLGERANYL PYROPHOSPHATE SYNTHASE"/>
    <property type="match status" value="1"/>
</dbReference>
<organism evidence="4 5">
    <name type="scientific">Lentzea xinjiangensis</name>
    <dbReference type="NCBI Taxonomy" id="402600"/>
    <lineage>
        <taxon>Bacteria</taxon>
        <taxon>Bacillati</taxon>
        <taxon>Actinomycetota</taxon>
        <taxon>Actinomycetes</taxon>
        <taxon>Pseudonocardiales</taxon>
        <taxon>Pseudonocardiaceae</taxon>
        <taxon>Lentzea</taxon>
    </lineage>
</organism>
<dbReference type="PROSITE" id="PS00444">
    <property type="entry name" value="POLYPRENYL_SYNTHASE_2"/>
    <property type="match status" value="1"/>
</dbReference>
<accession>A0A1H9LQW9</accession>
<dbReference type="SFLD" id="SFLDS00005">
    <property type="entry name" value="Isoprenoid_Synthase_Type_I"/>
    <property type="match status" value="1"/>
</dbReference>
<sequence>MTPPLMQQSKHTLHWARDLVDPALREAVGRLPEPMAKAVGYQFGWADRHGRPVSGSAGKGLRQALVLLSAEAVGGRAESAVHAAAAVELVHNFSLVHDDIIDGDDTRRHRPTVWASFGVPVATLAGDAMLALAFDVLVSVTSDRTLAAGRALTWALLELVRGQSDDVEFEDRPQVGHDEYMRMVAGKTAALFGCACAVGAAMGGAPADTVGHLRRFGHHLGLAFQMVDDLLGIWGDPAVTGKPTRSDLRSRKKTFPVIMALDSDSGEGRAFAALYRRAEPLDEADLDAAATLIERVGVRERTQAEALRHVELALNCLHAVDPAPGPATELTALAHLVAAREH</sequence>
<dbReference type="InterPro" id="IPR000092">
    <property type="entry name" value="Polyprenyl_synt"/>
</dbReference>
<dbReference type="SFLD" id="SFLDG01017">
    <property type="entry name" value="Polyprenyl_Transferase_Like"/>
    <property type="match status" value="1"/>
</dbReference>
<evidence type="ECO:0000313" key="4">
    <source>
        <dbReference type="EMBL" id="SER13273.1"/>
    </source>
</evidence>
<dbReference type="PROSITE" id="PS00723">
    <property type="entry name" value="POLYPRENYL_SYNTHASE_1"/>
    <property type="match status" value="1"/>
</dbReference>
<dbReference type="Pfam" id="PF00348">
    <property type="entry name" value="polyprenyl_synt"/>
    <property type="match status" value="1"/>
</dbReference>
<dbReference type="InterPro" id="IPR008949">
    <property type="entry name" value="Isoprenoid_synthase_dom_sf"/>
</dbReference>
<comment type="similarity">
    <text evidence="3">Belongs to the FPP/GGPP synthase family.</text>
</comment>
<keyword evidence="2" id="KW-0460">Magnesium</keyword>
<keyword evidence="3" id="KW-0808">Transferase</keyword>
<keyword evidence="1" id="KW-0479">Metal-binding</keyword>
<dbReference type="EMBL" id="FOFR01000008">
    <property type="protein sequence ID" value="SER13273.1"/>
    <property type="molecule type" value="Genomic_DNA"/>
</dbReference>
<gene>
    <name evidence="4" type="ORF">SAMN05216188_10835</name>
</gene>
<dbReference type="AlphaFoldDB" id="A0A1H9LQW9"/>
<evidence type="ECO:0000256" key="2">
    <source>
        <dbReference type="ARBA" id="ARBA00022842"/>
    </source>
</evidence>
<dbReference type="GO" id="GO:0046872">
    <property type="term" value="F:metal ion binding"/>
    <property type="evidence" value="ECO:0007669"/>
    <property type="project" value="UniProtKB-KW"/>
</dbReference>
<protein>
    <submittedName>
        <fullName evidence="4">Geranylgeranyl diphosphate synthase, type I</fullName>
    </submittedName>
</protein>
<dbReference type="SUPFAM" id="SSF48576">
    <property type="entry name" value="Terpenoid synthases"/>
    <property type="match status" value="1"/>
</dbReference>
<dbReference type="GO" id="GO:0008299">
    <property type="term" value="P:isoprenoid biosynthetic process"/>
    <property type="evidence" value="ECO:0007669"/>
    <property type="project" value="InterPro"/>
</dbReference>
<dbReference type="STRING" id="402600.SAMN05216188_10835"/>
<proteinExistence type="inferred from homology"/>
<dbReference type="PANTHER" id="PTHR12001:SF86">
    <property type="entry name" value="GERANYLGERANYL DIPHOSPHATE SYNTHASE"/>
    <property type="match status" value="1"/>
</dbReference>
<reference evidence="5" key="1">
    <citation type="submission" date="2016-10" db="EMBL/GenBank/DDBJ databases">
        <authorList>
            <person name="Varghese N."/>
            <person name="Submissions S."/>
        </authorList>
    </citation>
    <scope>NUCLEOTIDE SEQUENCE [LARGE SCALE GENOMIC DNA]</scope>
    <source>
        <strain evidence="5">CGMCC 4.3525</strain>
    </source>
</reference>
<dbReference type="InterPro" id="IPR033749">
    <property type="entry name" value="Polyprenyl_synt_CS"/>
</dbReference>
<name>A0A1H9LQW9_9PSEU</name>
<evidence type="ECO:0000313" key="5">
    <source>
        <dbReference type="Proteomes" id="UP000199352"/>
    </source>
</evidence>
<evidence type="ECO:0000256" key="3">
    <source>
        <dbReference type="RuleBase" id="RU004466"/>
    </source>
</evidence>
<evidence type="ECO:0000256" key="1">
    <source>
        <dbReference type="ARBA" id="ARBA00022723"/>
    </source>
</evidence>